<proteinExistence type="predicted"/>
<keyword evidence="2" id="KW-1185">Reference proteome</keyword>
<accession>A0A9P9XJV9</accession>
<evidence type="ECO:0000313" key="1">
    <source>
        <dbReference type="EMBL" id="KAI3555577.1"/>
    </source>
</evidence>
<protein>
    <submittedName>
        <fullName evidence="1">Uncharacterized protein</fullName>
    </submittedName>
</protein>
<dbReference type="EMBL" id="SDAQ01000017">
    <property type="protein sequence ID" value="KAI3555577.1"/>
    <property type="molecule type" value="Genomic_DNA"/>
</dbReference>
<organism evidence="1 2">
    <name type="scientific">Colletotrichum abscissum</name>
    <dbReference type="NCBI Taxonomy" id="1671311"/>
    <lineage>
        <taxon>Eukaryota</taxon>
        <taxon>Fungi</taxon>
        <taxon>Dikarya</taxon>
        <taxon>Ascomycota</taxon>
        <taxon>Pezizomycotina</taxon>
        <taxon>Sordariomycetes</taxon>
        <taxon>Hypocreomycetidae</taxon>
        <taxon>Glomerellales</taxon>
        <taxon>Glomerellaceae</taxon>
        <taxon>Colletotrichum</taxon>
        <taxon>Colletotrichum acutatum species complex</taxon>
    </lineage>
</organism>
<comment type="caution">
    <text evidence="1">The sequence shown here is derived from an EMBL/GenBank/DDBJ whole genome shotgun (WGS) entry which is preliminary data.</text>
</comment>
<sequence length="129" mass="13826">MIDQRPTRVRRFGNRAIAKPSREVRPIGVVIGVSHVETGAPPPSGLPILSNGTTCSWASPGLAPLENGRVGITLRPCLPPSGTLPLCPGDPWEDELNCPPPRKMPNDFIRMHDKQSELCVCSPRGGSKG</sequence>
<dbReference type="OrthoDB" id="10513325at2759"/>
<gene>
    <name evidence="1" type="ORF">CABS02_04333</name>
</gene>
<dbReference type="AlphaFoldDB" id="A0A9P9XJV9"/>
<name>A0A9P9XJV9_9PEZI</name>
<evidence type="ECO:0000313" key="2">
    <source>
        <dbReference type="Proteomes" id="UP001056436"/>
    </source>
</evidence>
<reference evidence="1" key="1">
    <citation type="submission" date="2019-01" db="EMBL/GenBank/DDBJ databases">
        <title>Colletotrichum abscissum LGMF1257.</title>
        <authorList>
            <person name="Baroncelli R."/>
        </authorList>
    </citation>
    <scope>NUCLEOTIDE SEQUENCE</scope>
    <source>
        <strain evidence="1">Ca142</strain>
    </source>
</reference>
<dbReference type="Proteomes" id="UP001056436">
    <property type="component" value="Unassembled WGS sequence"/>
</dbReference>